<comment type="caution">
    <text evidence="1">The sequence shown here is derived from an EMBL/GenBank/DDBJ whole genome shotgun (WGS) entry which is preliminary data.</text>
</comment>
<protein>
    <submittedName>
        <fullName evidence="1">Uncharacterized protein</fullName>
    </submittedName>
</protein>
<reference evidence="1 2" key="1">
    <citation type="submission" date="2020-08" db="EMBL/GenBank/DDBJ databases">
        <title>Genomic Encyclopedia of Type Strains, Phase IV (KMG-IV): sequencing the most valuable type-strain genomes for metagenomic binning, comparative biology and taxonomic classification.</title>
        <authorList>
            <person name="Goeker M."/>
        </authorList>
    </citation>
    <scope>NUCLEOTIDE SEQUENCE [LARGE SCALE GENOMIC DNA]</scope>
    <source>
        <strain evidence="1 2">DSM 26385</strain>
    </source>
</reference>
<evidence type="ECO:0000313" key="2">
    <source>
        <dbReference type="Proteomes" id="UP000584824"/>
    </source>
</evidence>
<keyword evidence="2" id="KW-1185">Reference proteome</keyword>
<organism evidence="1 2">
    <name type="scientific">Allorhizobium borbori</name>
    <dbReference type="NCBI Taxonomy" id="485907"/>
    <lineage>
        <taxon>Bacteria</taxon>
        <taxon>Pseudomonadati</taxon>
        <taxon>Pseudomonadota</taxon>
        <taxon>Alphaproteobacteria</taxon>
        <taxon>Hyphomicrobiales</taxon>
        <taxon>Rhizobiaceae</taxon>
        <taxon>Rhizobium/Agrobacterium group</taxon>
        <taxon>Allorhizobium</taxon>
    </lineage>
</organism>
<gene>
    <name evidence="1" type="ORF">GGQ66_002114</name>
</gene>
<accession>A0A7W6K1Q2</accession>
<dbReference type="RefSeq" id="WP_183792196.1">
    <property type="nucleotide sequence ID" value="NZ_JACIDU010000007.1"/>
</dbReference>
<dbReference type="AlphaFoldDB" id="A0A7W6K1Q2"/>
<dbReference type="Proteomes" id="UP000584824">
    <property type="component" value="Unassembled WGS sequence"/>
</dbReference>
<dbReference type="EMBL" id="JACIDU010000007">
    <property type="protein sequence ID" value="MBB4103556.1"/>
    <property type="molecule type" value="Genomic_DNA"/>
</dbReference>
<sequence>MTSFVDIAPGQWVLAFHQPYGPYDRTLAEIIAGYASHHWMDNRDKAEIFFVMQIQKVMPSTYQVFGSSRFIREDERLPRSHVIAGCKSEAAAIALRDMIFDTGFEAGERIEAEMHRRIKKFADRERARALKKIHRTLPHIFGGKA</sequence>
<evidence type="ECO:0000313" key="1">
    <source>
        <dbReference type="EMBL" id="MBB4103556.1"/>
    </source>
</evidence>
<proteinExistence type="predicted"/>
<name>A0A7W6K1Q2_9HYPH</name>